<protein>
    <submittedName>
        <fullName evidence="1">Uncharacterized protein</fullName>
    </submittedName>
</protein>
<reference evidence="1" key="1">
    <citation type="submission" date="2021-05" db="EMBL/GenBank/DDBJ databases">
        <authorList>
            <person name="Scholz U."/>
            <person name="Mascher M."/>
            <person name="Fiebig A."/>
        </authorList>
    </citation>
    <scope>NUCLEOTIDE SEQUENCE [LARGE SCALE GENOMIC DNA]</scope>
</reference>
<organism evidence="1 2">
    <name type="scientific">Avena sativa</name>
    <name type="common">Oat</name>
    <dbReference type="NCBI Taxonomy" id="4498"/>
    <lineage>
        <taxon>Eukaryota</taxon>
        <taxon>Viridiplantae</taxon>
        <taxon>Streptophyta</taxon>
        <taxon>Embryophyta</taxon>
        <taxon>Tracheophyta</taxon>
        <taxon>Spermatophyta</taxon>
        <taxon>Magnoliopsida</taxon>
        <taxon>Liliopsida</taxon>
        <taxon>Poales</taxon>
        <taxon>Poaceae</taxon>
        <taxon>BOP clade</taxon>
        <taxon>Pooideae</taxon>
        <taxon>Poodae</taxon>
        <taxon>Poeae</taxon>
        <taxon>Poeae Chloroplast Group 1 (Aveneae type)</taxon>
        <taxon>Aveninae</taxon>
        <taxon>Avena</taxon>
    </lineage>
</organism>
<dbReference type="Proteomes" id="UP001732700">
    <property type="component" value="Chromosome 2C"/>
</dbReference>
<sequence>MDFASMCCSAMAFLLFIVLCTKISRARTRRRTSHHQLPPSVNGIALLRLLPAIFKKGIPAVMNDLYIKYGSVFTASLFGASITLLIGPEVTAHFFQGLDSEISHGNMFEFTVPMFGKGIAYGRDMATRNEQKRFNVEAVLKPSRLTSHVSIMLQEVESYFSKWGKEGIVDLKVELERLLMLITSRCLLGKEVREDMFDEVNTLFGELGNGLNMISFLYPYLPTPACRRRDRARIRLTEILSNVVVSRKRSGRVEEDTLQRLMDSRYKDGRSTTVEEVVALIIALVFGGKHTSSHTSTWTGARLLSHPTVLKAAIEEQERITQKYKDNELDYNSFLEMVTLHCCIKEALRMHPPAPALVRKVHKSFTVQTREGKHYEIPQEHIVATPILVNNNIPYIYKDPQVYDPHRFHPDRNEDKVGGKFSYTSFGGGRHGCNGEAYAYLQIKVIWSHFLRNFELELISPFPKTDWSRYAAEPKGNLFVRYKRTA</sequence>
<accession>A0ACD5UX52</accession>
<reference evidence="1" key="2">
    <citation type="submission" date="2025-09" db="UniProtKB">
        <authorList>
            <consortium name="EnsemblPlants"/>
        </authorList>
    </citation>
    <scope>IDENTIFICATION</scope>
</reference>
<evidence type="ECO:0000313" key="1">
    <source>
        <dbReference type="EnsemblPlants" id="AVESA.00010b.r2.2CG0325090.1.CDS"/>
    </source>
</evidence>
<proteinExistence type="predicted"/>
<keyword evidence="2" id="KW-1185">Reference proteome</keyword>
<evidence type="ECO:0000313" key="2">
    <source>
        <dbReference type="Proteomes" id="UP001732700"/>
    </source>
</evidence>
<dbReference type="EnsemblPlants" id="AVESA.00010b.r2.2CG0325090.1">
    <property type="protein sequence ID" value="AVESA.00010b.r2.2CG0325090.1.CDS"/>
    <property type="gene ID" value="AVESA.00010b.r2.2CG0325090"/>
</dbReference>
<name>A0ACD5UX52_AVESA</name>